<feature type="compositionally biased region" description="Basic and acidic residues" evidence="1">
    <location>
        <begin position="1"/>
        <end position="13"/>
    </location>
</feature>
<gene>
    <name evidence="2" type="ORF">T01_10653</name>
</gene>
<evidence type="ECO:0000313" key="2">
    <source>
        <dbReference type="EMBL" id="KRY32523.1"/>
    </source>
</evidence>
<evidence type="ECO:0000256" key="1">
    <source>
        <dbReference type="SAM" id="MobiDB-lite"/>
    </source>
</evidence>
<dbReference type="AlphaFoldDB" id="A0A0V1B690"/>
<keyword evidence="3" id="KW-1185">Reference proteome</keyword>
<dbReference type="InParanoid" id="A0A0V1B690"/>
<sequence length="76" mass="8851">MDKKAVLKKEVPKKPNSSRPSMTKKHCHIIMSALQSHIIMSGLFPLDKRHMACSYDKMYSKVQKQLNLSNQLQFIY</sequence>
<evidence type="ECO:0000313" key="3">
    <source>
        <dbReference type="Proteomes" id="UP000054776"/>
    </source>
</evidence>
<organism evidence="2 3">
    <name type="scientific">Trichinella spiralis</name>
    <name type="common">Trichina worm</name>
    <dbReference type="NCBI Taxonomy" id="6334"/>
    <lineage>
        <taxon>Eukaryota</taxon>
        <taxon>Metazoa</taxon>
        <taxon>Ecdysozoa</taxon>
        <taxon>Nematoda</taxon>
        <taxon>Enoplea</taxon>
        <taxon>Dorylaimia</taxon>
        <taxon>Trichinellida</taxon>
        <taxon>Trichinellidae</taxon>
        <taxon>Trichinella</taxon>
    </lineage>
</organism>
<dbReference type="Proteomes" id="UP000054776">
    <property type="component" value="Unassembled WGS sequence"/>
</dbReference>
<proteinExistence type="predicted"/>
<comment type="caution">
    <text evidence="2">The sequence shown here is derived from an EMBL/GenBank/DDBJ whole genome shotgun (WGS) entry which is preliminary data.</text>
</comment>
<dbReference type="EMBL" id="JYDH01000096">
    <property type="protein sequence ID" value="KRY32523.1"/>
    <property type="molecule type" value="Genomic_DNA"/>
</dbReference>
<feature type="region of interest" description="Disordered" evidence="1">
    <location>
        <begin position="1"/>
        <end position="24"/>
    </location>
</feature>
<protein>
    <submittedName>
        <fullName evidence="2">Uncharacterized protein</fullName>
    </submittedName>
</protein>
<reference evidence="2 3" key="1">
    <citation type="submission" date="2015-01" db="EMBL/GenBank/DDBJ databases">
        <title>Evolution of Trichinella species and genotypes.</title>
        <authorList>
            <person name="Korhonen P.K."/>
            <person name="Edoardo P."/>
            <person name="Giuseppe L.R."/>
            <person name="Gasser R.B."/>
        </authorList>
    </citation>
    <scope>NUCLEOTIDE SEQUENCE [LARGE SCALE GENOMIC DNA]</scope>
    <source>
        <strain evidence="2">ISS3</strain>
    </source>
</reference>
<name>A0A0V1B690_TRISP</name>
<accession>A0A0V1B690</accession>